<comment type="caution">
    <text evidence="2">The sequence shown here is derived from an EMBL/GenBank/DDBJ whole genome shotgun (WGS) entry which is preliminary data.</text>
</comment>
<gene>
    <name evidence="2" type="ORF">K460DRAFT_432298</name>
</gene>
<evidence type="ECO:0000313" key="2">
    <source>
        <dbReference type="EMBL" id="KAF1842857.1"/>
    </source>
</evidence>
<reference evidence="2" key="1">
    <citation type="submission" date="2020-01" db="EMBL/GenBank/DDBJ databases">
        <authorList>
            <consortium name="DOE Joint Genome Institute"/>
            <person name="Haridas S."/>
            <person name="Albert R."/>
            <person name="Binder M."/>
            <person name="Bloem J."/>
            <person name="Labutti K."/>
            <person name="Salamov A."/>
            <person name="Andreopoulos B."/>
            <person name="Baker S.E."/>
            <person name="Barry K."/>
            <person name="Bills G."/>
            <person name="Bluhm B.H."/>
            <person name="Cannon C."/>
            <person name="Castanera R."/>
            <person name="Culley D.E."/>
            <person name="Daum C."/>
            <person name="Ezra D."/>
            <person name="Gonzalez J.B."/>
            <person name="Henrissat B."/>
            <person name="Kuo A."/>
            <person name="Liang C."/>
            <person name="Lipzen A."/>
            <person name="Lutzoni F."/>
            <person name="Magnuson J."/>
            <person name="Mondo S."/>
            <person name="Nolan M."/>
            <person name="Ohm R."/>
            <person name="Pangilinan J."/>
            <person name="Park H.-J."/>
            <person name="Ramirez L."/>
            <person name="Alfaro M."/>
            <person name="Sun H."/>
            <person name="Tritt A."/>
            <person name="Yoshinaga Y."/>
            <person name="Zwiers L.-H."/>
            <person name="Turgeon B.G."/>
            <person name="Goodwin S.B."/>
            <person name="Spatafora J.W."/>
            <person name="Crous P.W."/>
            <person name="Grigoriev I.V."/>
        </authorList>
    </citation>
    <scope>NUCLEOTIDE SEQUENCE</scope>
    <source>
        <strain evidence="2">CBS 394.84</strain>
    </source>
</reference>
<dbReference type="SUPFAM" id="SSF54001">
    <property type="entry name" value="Cysteine proteinases"/>
    <property type="match status" value="1"/>
</dbReference>
<dbReference type="Proteomes" id="UP000800039">
    <property type="component" value="Unassembled WGS sequence"/>
</dbReference>
<evidence type="ECO:0000313" key="3">
    <source>
        <dbReference type="Proteomes" id="UP000800039"/>
    </source>
</evidence>
<accession>A0A9P4L602</accession>
<sequence>MNTKTIERFPLAFLNPPLNDKTYLELGDAKITNEAFWYIGFTDSSQGPEAWMRGESLDMALETLRRDQDCNAYKIDIANSNSAQVFHFVSKVESEDGSGKDYDAYRNRYQDKQWIFVVINDAFGDVENDGTSGTHWSLVALDRLHKTVHYFDSLFVRYEDDQQTAHMVGWGLLRILGEDLDCWTFQPELNSPHQKHNNLDKGDIGPCGPFVYNLTKLQIMRIKHCQDTGMGKHCTLELPAQYPVWFGTSFNSKLVRGQIQLQIMRWRRRVDAERLANEQSQPAVQGEAAGSVDGPPTTPDIPRSSTHQRDVSGLDIESPVHGISDGEPSASRTAMSPRPESPDPSRNLDLYEDVE</sequence>
<evidence type="ECO:0000256" key="1">
    <source>
        <dbReference type="SAM" id="MobiDB-lite"/>
    </source>
</evidence>
<organism evidence="2 3">
    <name type="scientific">Cucurbitaria berberidis CBS 394.84</name>
    <dbReference type="NCBI Taxonomy" id="1168544"/>
    <lineage>
        <taxon>Eukaryota</taxon>
        <taxon>Fungi</taxon>
        <taxon>Dikarya</taxon>
        <taxon>Ascomycota</taxon>
        <taxon>Pezizomycotina</taxon>
        <taxon>Dothideomycetes</taxon>
        <taxon>Pleosporomycetidae</taxon>
        <taxon>Pleosporales</taxon>
        <taxon>Pleosporineae</taxon>
        <taxon>Cucurbitariaceae</taxon>
        <taxon>Cucurbitaria</taxon>
    </lineage>
</organism>
<dbReference type="Gene3D" id="3.40.395.10">
    <property type="entry name" value="Adenoviral Proteinase, Chain A"/>
    <property type="match status" value="1"/>
</dbReference>
<proteinExistence type="predicted"/>
<dbReference type="GeneID" id="63855607"/>
<dbReference type="EMBL" id="ML976617">
    <property type="protein sequence ID" value="KAF1842857.1"/>
    <property type="molecule type" value="Genomic_DNA"/>
</dbReference>
<feature type="region of interest" description="Disordered" evidence="1">
    <location>
        <begin position="274"/>
        <end position="355"/>
    </location>
</feature>
<name>A0A9P4L602_9PLEO</name>
<dbReference type="OrthoDB" id="3687719at2759"/>
<dbReference type="RefSeq" id="XP_040785420.1">
    <property type="nucleotide sequence ID" value="XM_040938352.1"/>
</dbReference>
<dbReference type="AlphaFoldDB" id="A0A9P4L602"/>
<evidence type="ECO:0008006" key="4">
    <source>
        <dbReference type="Google" id="ProtNLM"/>
    </source>
</evidence>
<dbReference type="InterPro" id="IPR038765">
    <property type="entry name" value="Papain-like_cys_pep_sf"/>
</dbReference>
<keyword evidence="3" id="KW-1185">Reference proteome</keyword>
<protein>
    <recommendedName>
        <fullName evidence="4">Ubiquitin-like protease family profile domain-containing protein</fullName>
    </recommendedName>
</protein>